<feature type="domain" description="4Fe-4S Mo/W bis-MGD-type" evidence="11">
    <location>
        <begin position="6"/>
        <end position="62"/>
    </location>
</feature>
<organism evidence="12 13">
    <name type="scientific">Notoacmeibacter marinus</name>
    <dbReference type="NCBI Taxonomy" id="1876515"/>
    <lineage>
        <taxon>Bacteria</taxon>
        <taxon>Pseudomonadati</taxon>
        <taxon>Pseudomonadota</taxon>
        <taxon>Alphaproteobacteria</taxon>
        <taxon>Hyphomicrobiales</taxon>
        <taxon>Notoacmeibacteraceae</taxon>
        <taxon>Notoacmeibacter</taxon>
    </lineage>
</organism>
<dbReference type="InterPro" id="IPR006656">
    <property type="entry name" value="Mopterin_OxRdtase"/>
</dbReference>
<dbReference type="PROSITE" id="PS00551">
    <property type="entry name" value="MOLYBDOPTERIN_PROK_1"/>
    <property type="match status" value="1"/>
</dbReference>
<name>A0A231UY60_9HYPH</name>
<keyword evidence="9" id="KW-0411">Iron-sulfur</keyword>
<keyword evidence="7" id="KW-0560">Oxidoreductase</keyword>
<evidence type="ECO:0000256" key="9">
    <source>
        <dbReference type="ARBA" id="ARBA00023014"/>
    </source>
</evidence>
<comment type="caution">
    <text evidence="12">The sequence shown here is derived from an EMBL/GenBank/DDBJ whole genome shotgun (WGS) entry which is preliminary data.</text>
</comment>
<evidence type="ECO:0000256" key="1">
    <source>
        <dbReference type="ARBA" id="ARBA00001942"/>
    </source>
</evidence>
<dbReference type="EMBL" id="NBYO01000002">
    <property type="protein sequence ID" value="OXT00830.1"/>
    <property type="molecule type" value="Genomic_DNA"/>
</dbReference>
<dbReference type="InterPro" id="IPR007419">
    <property type="entry name" value="BFD-like_2Fe2S-bd_dom"/>
</dbReference>
<dbReference type="GO" id="GO:0042128">
    <property type="term" value="P:nitrate assimilation"/>
    <property type="evidence" value="ECO:0007669"/>
    <property type="project" value="UniProtKB-KW"/>
</dbReference>
<gene>
    <name evidence="12" type="ORF">B7H23_12200</name>
</gene>
<evidence type="ECO:0000256" key="3">
    <source>
        <dbReference type="ARBA" id="ARBA00008747"/>
    </source>
</evidence>
<dbReference type="GO" id="GO:0045333">
    <property type="term" value="P:cellular respiration"/>
    <property type="evidence" value="ECO:0007669"/>
    <property type="project" value="UniProtKB-ARBA"/>
</dbReference>
<keyword evidence="10" id="KW-0534">Nitrate assimilation</keyword>
<dbReference type="PROSITE" id="PS51669">
    <property type="entry name" value="4FE4S_MOW_BIS_MGD"/>
    <property type="match status" value="1"/>
</dbReference>
<dbReference type="Pfam" id="PF01568">
    <property type="entry name" value="Molydop_binding"/>
    <property type="match status" value="1"/>
</dbReference>
<keyword evidence="8" id="KW-0408">Iron</keyword>
<reference evidence="13" key="1">
    <citation type="journal article" date="2017" name="Int. J. Syst. Evol. Microbiol.">
        <title>Notoacmeibacter marinus gen. nov., sp. nov., isolated from the gut of a limpet and proposal of Notoacmeibacteraceae fam. nov. in the order Rhizobiales of the class Alphaproteobacteria.</title>
        <authorList>
            <person name="Huang Z."/>
            <person name="Guo F."/>
            <person name="Lai Q."/>
        </authorList>
    </citation>
    <scope>NUCLEOTIDE SEQUENCE [LARGE SCALE GENOMIC DNA]</scope>
    <source>
        <strain evidence="13">XMTR2A4</strain>
    </source>
</reference>
<dbReference type="GO" id="GO:0016020">
    <property type="term" value="C:membrane"/>
    <property type="evidence" value="ECO:0007669"/>
    <property type="project" value="TreeGrafter"/>
</dbReference>
<proteinExistence type="inferred from homology"/>
<dbReference type="Gene3D" id="1.10.10.1100">
    <property type="entry name" value="BFD-like [2Fe-2S]-binding domain"/>
    <property type="match status" value="1"/>
</dbReference>
<dbReference type="SUPFAM" id="SSF50692">
    <property type="entry name" value="ADC-like"/>
    <property type="match status" value="1"/>
</dbReference>
<evidence type="ECO:0000256" key="7">
    <source>
        <dbReference type="ARBA" id="ARBA00023002"/>
    </source>
</evidence>
<evidence type="ECO:0000256" key="6">
    <source>
        <dbReference type="ARBA" id="ARBA00022723"/>
    </source>
</evidence>
<dbReference type="Gene3D" id="3.40.228.10">
    <property type="entry name" value="Dimethylsulfoxide Reductase, domain 2"/>
    <property type="match status" value="1"/>
</dbReference>
<dbReference type="SUPFAM" id="SSF53706">
    <property type="entry name" value="Formate dehydrogenase/DMSO reductase, domains 1-3"/>
    <property type="match status" value="1"/>
</dbReference>
<keyword evidence="13" id="KW-1185">Reference proteome</keyword>
<dbReference type="Pfam" id="PF04879">
    <property type="entry name" value="Molybdop_Fe4S4"/>
    <property type="match status" value="1"/>
</dbReference>
<evidence type="ECO:0000259" key="11">
    <source>
        <dbReference type="PROSITE" id="PS51669"/>
    </source>
</evidence>
<comment type="similarity">
    <text evidence="3">Belongs to the prokaryotic molybdopterin-containing oxidoreductase family. NasA/NapA/NarB subfamily.</text>
</comment>
<evidence type="ECO:0000256" key="8">
    <source>
        <dbReference type="ARBA" id="ARBA00023004"/>
    </source>
</evidence>
<dbReference type="Gene3D" id="3.40.50.740">
    <property type="match status" value="1"/>
</dbReference>
<protein>
    <submittedName>
        <fullName evidence="12">Nitrate reductase</fullName>
    </submittedName>
</protein>
<evidence type="ECO:0000256" key="2">
    <source>
        <dbReference type="ARBA" id="ARBA00001966"/>
    </source>
</evidence>
<dbReference type="AlphaFoldDB" id="A0A231UY60"/>
<sequence length="887" mass="95971">MSVEASGPTRSTCPYCGVGCGVLATRNDDGNVSIAGDPDHPANYGRLCSKGAALGETFDLEGRLLRPLIDGKPAPWDRALDMVAERFTQAIETHGPDSVAFYLSGQLLTEDYYVANKLMKGFVGSANIDTNSRLCMASSVAGHRRAFGADTVPGTYADLELANLIVLVGSNLAWCHPVLYQRIVAARTRRPQMKLVVIDPRRTETASAADLHLKIAPDGDVALFLGLLAHLGKTGSFSDDYIRRSVGGLDEALASACAHDLEDISTRTGLSHRDLQQFYELFATTERVVTVYSQGVNQSVSGTDKVNAIINCHLATGRIGRAGMGPFSVTGQPNAMGGREVGGLSNMLAAHMQIECATDRDRVQRFWASPTIATRPGLKAVDLFDAVADGRIRALWIMGTNPAVSMPDADAVKAAIANCPFTVVSDAMTDTDTVRLADIRLPSLTWGEKDGTVTNSERRISRQRTVLPTPGLARADWWQMTQIARRMGFVEAFDYEGPADIFREHAALSAFENAGERDFDIGACARITTSEYDAMRPFQWPAPDVIAPTRQTRFFGDGRFYTSDGRACAVAVTAPPGATAPDRLLRVNTGRIRDQWHTMTRTGKAPRLNAHIAEPFCEIHPADAAFRDISPAQIVKLSNERGEILIRALITDRVRRGEVFVPMHWNDQFANRARIGTLIEALADPVSGQPALKAGLATLSRVSHKLYGFAVSPEKPPAGLCDYLAMARTQGGWRAEFALEDVPDDLPSFARHLLRHGGVQEIGYADADNGRRRFAFFEGERLVGAVFLAEEPVQLARNTLIAALDHLYSPTERWQVLAGCARHGIDTGRIVCACESVGANTIRNAIASGCHNVEAIGKATRAGINCGSCRTEIASLLPSLQTATAAE</sequence>
<keyword evidence="5" id="KW-0500">Molybdenum</keyword>
<evidence type="ECO:0000313" key="12">
    <source>
        <dbReference type="EMBL" id="OXT00830.1"/>
    </source>
</evidence>
<dbReference type="CDD" id="cd02791">
    <property type="entry name" value="MopB_CT_Nitrate-R-NapA-like"/>
    <property type="match status" value="1"/>
</dbReference>
<accession>A0A231UY60</accession>
<evidence type="ECO:0000256" key="10">
    <source>
        <dbReference type="ARBA" id="ARBA00023063"/>
    </source>
</evidence>
<dbReference type="RefSeq" id="WP_094077646.1">
    <property type="nucleotide sequence ID" value="NZ_NBYO01000002.1"/>
</dbReference>
<dbReference type="InterPro" id="IPR006963">
    <property type="entry name" value="Mopterin_OxRdtase_4Fe-4S_dom"/>
</dbReference>
<evidence type="ECO:0000256" key="5">
    <source>
        <dbReference type="ARBA" id="ARBA00022505"/>
    </source>
</evidence>
<dbReference type="CDD" id="cd02754">
    <property type="entry name" value="MopB_Nitrate-R-NapA-like"/>
    <property type="match status" value="1"/>
</dbReference>
<dbReference type="Pfam" id="PF04324">
    <property type="entry name" value="Fer2_BFD"/>
    <property type="match status" value="1"/>
</dbReference>
<comment type="cofactor">
    <cofactor evidence="2">
        <name>[4Fe-4S] cluster</name>
        <dbReference type="ChEBI" id="CHEBI:49883"/>
    </cofactor>
</comment>
<dbReference type="Gene3D" id="2.20.25.90">
    <property type="entry name" value="ADC-like domains"/>
    <property type="match status" value="1"/>
</dbReference>
<keyword evidence="4" id="KW-0004">4Fe-4S</keyword>
<dbReference type="InterPro" id="IPR041957">
    <property type="entry name" value="CT_Nitrate-R-NapA-like"/>
</dbReference>
<dbReference type="Pfam" id="PF00384">
    <property type="entry name" value="Molybdopterin"/>
    <property type="match status" value="1"/>
</dbReference>
<dbReference type="PANTHER" id="PTHR43105">
    <property type="entry name" value="RESPIRATORY NITRATE REDUCTASE"/>
    <property type="match status" value="1"/>
</dbReference>
<evidence type="ECO:0000256" key="4">
    <source>
        <dbReference type="ARBA" id="ARBA00022485"/>
    </source>
</evidence>
<evidence type="ECO:0000313" key="13">
    <source>
        <dbReference type="Proteomes" id="UP000215405"/>
    </source>
</evidence>
<dbReference type="GO" id="GO:0046872">
    <property type="term" value="F:metal ion binding"/>
    <property type="evidence" value="ECO:0007669"/>
    <property type="project" value="UniProtKB-KW"/>
</dbReference>
<dbReference type="GO" id="GO:0051539">
    <property type="term" value="F:4 iron, 4 sulfur cluster binding"/>
    <property type="evidence" value="ECO:0007669"/>
    <property type="project" value="UniProtKB-KW"/>
</dbReference>
<dbReference type="Proteomes" id="UP000215405">
    <property type="component" value="Unassembled WGS sequence"/>
</dbReference>
<dbReference type="InterPro" id="IPR027467">
    <property type="entry name" value="MopterinOxRdtase_cofactor_BS"/>
</dbReference>
<comment type="cofactor">
    <cofactor evidence="1">
        <name>Mo-bis(molybdopterin guanine dinucleotide)</name>
        <dbReference type="ChEBI" id="CHEBI:60539"/>
    </cofactor>
</comment>
<dbReference type="GO" id="GO:0043546">
    <property type="term" value="F:molybdopterin cofactor binding"/>
    <property type="evidence" value="ECO:0007669"/>
    <property type="project" value="InterPro"/>
</dbReference>
<dbReference type="InterPro" id="IPR009010">
    <property type="entry name" value="Asp_de-COase-like_dom_sf"/>
</dbReference>
<dbReference type="InterPro" id="IPR006657">
    <property type="entry name" value="MoPterin_dinucl-bd_dom"/>
</dbReference>
<dbReference type="InterPro" id="IPR041854">
    <property type="entry name" value="BFD-like_2Fe2S-bd_dom_sf"/>
</dbReference>
<keyword evidence="6" id="KW-0479">Metal-binding</keyword>
<dbReference type="InterPro" id="IPR050123">
    <property type="entry name" value="Prok_molybdopt-oxidoreductase"/>
</dbReference>
<dbReference type="Gene3D" id="2.40.40.20">
    <property type="match status" value="1"/>
</dbReference>
<dbReference type="SMART" id="SM00926">
    <property type="entry name" value="Molybdop_Fe4S4"/>
    <property type="match status" value="1"/>
</dbReference>
<dbReference type="PANTHER" id="PTHR43105:SF9">
    <property type="entry name" value="NADPH-FE(3+) OXIDOREDUCTASE SUBUNIT ALPHA"/>
    <property type="match status" value="1"/>
</dbReference>
<dbReference type="GO" id="GO:1990204">
    <property type="term" value="C:oxidoreductase complex"/>
    <property type="evidence" value="ECO:0007669"/>
    <property type="project" value="UniProtKB-ARBA"/>
</dbReference>
<dbReference type="GO" id="GO:0016491">
    <property type="term" value="F:oxidoreductase activity"/>
    <property type="evidence" value="ECO:0007669"/>
    <property type="project" value="UniProtKB-KW"/>
</dbReference>